<protein>
    <submittedName>
        <fullName evidence="3">DUF4440 domain-containing protein</fullName>
    </submittedName>
</protein>
<sequence>MKLLAAHVRVAVVAVSLSIAGGSAFARDDAAAVTDLTGKFLEAQRSFDLPALRALTAENYVEISPVGELDDRAKMLGFYAPEKKTQAPPLTIDNELTRVYGDVGIQTVKLTYTMTASGETRKMSLRATLVAHRSAGEWKMVSAQYTGIRPPPPPRN</sequence>
<proteinExistence type="predicted"/>
<comment type="caution">
    <text evidence="3">The sequence shown here is derived from an EMBL/GenBank/DDBJ whole genome shotgun (WGS) entry which is preliminary data.</text>
</comment>
<dbReference type="EMBL" id="PDOC01000003">
    <property type="protein sequence ID" value="PIL45670.1"/>
    <property type="molecule type" value="Genomic_DNA"/>
</dbReference>
<dbReference type="InterPro" id="IPR032710">
    <property type="entry name" value="NTF2-like_dom_sf"/>
</dbReference>
<keyword evidence="1" id="KW-0732">Signal</keyword>
<reference evidence="3 4" key="1">
    <citation type="submission" date="2017-10" db="EMBL/GenBank/DDBJ databases">
        <title>Massilia psychrophilum sp. nov., a novel purple-pigmented bacterium isolated from Tianshan glacier, Xinjiang Municipality, China.</title>
        <authorList>
            <person name="Wang H."/>
        </authorList>
    </citation>
    <scope>NUCLEOTIDE SEQUENCE [LARGE SCALE GENOMIC DNA]</scope>
    <source>
        <strain evidence="3 4">JCM 30074</strain>
    </source>
</reference>
<evidence type="ECO:0000259" key="2">
    <source>
        <dbReference type="Pfam" id="PF14534"/>
    </source>
</evidence>
<dbReference type="Pfam" id="PF14534">
    <property type="entry name" value="DUF4440"/>
    <property type="match status" value="1"/>
</dbReference>
<feature type="chain" id="PRO_5013580567" evidence="1">
    <location>
        <begin position="27"/>
        <end position="156"/>
    </location>
</feature>
<dbReference type="AlphaFoldDB" id="A0A2G8TI05"/>
<keyword evidence="4" id="KW-1185">Reference proteome</keyword>
<evidence type="ECO:0000256" key="1">
    <source>
        <dbReference type="SAM" id="SignalP"/>
    </source>
</evidence>
<dbReference type="SUPFAM" id="SSF54427">
    <property type="entry name" value="NTF2-like"/>
    <property type="match status" value="1"/>
</dbReference>
<dbReference type="RefSeq" id="WP_099787580.1">
    <property type="nucleotide sequence ID" value="NZ_JBHLYV010000029.1"/>
</dbReference>
<name>A0A2G8TI05_9BURK</name>
<evidence type="ECO:0000313" key="4">
    <source>
        <dbReference type="Proteomes" id="UP000230390"/>
    </source>
</evidence>
<dbReference type="OrthoDB" id="6402290at2"/>
<gene>
    <name evidence="3" type="ORF">CR105_06215</name>
</gene>
<feature type="domain" description="DUF4440" evidence="2">
    <location>
        <begin position="36"/>
        <end position="140"/>
    </location>
</feature>
<organism evidence="3 4">
    <name type="scientific">Massilia eurypsychrophila</name>
    <dbReference type="NCBI Taxonomy" id="1485217"/>
    <lineage>
        <taxon>Bacteria</taxon>
        <taxon>Pseudomonadati</taxon>
        <taxon>Pseudomonadota</taxon>
        <taxon>Betaproteobacteria</taxon>
        <taxon>Burkholderiales</taxon>
        <taxon>Oxalobacteraceae</taxon>
        <taxon>Telluria group</taxon>
        <taxon>Massilia</taxon>
    </lineage>
</organism>
<evidence type="ECO:0000313" key="3">
    <source>
        <dbReference type="EMBL" id="PIL45670.1"/>
    </source>
</evidence>
<dbReference type="InterPro" id="IPR027843">
    <property type="entry name" value="DUF4440"/>
</dbReference>
<accession>A0A2G8TI05</accession>
<dbReference type="Proteomes" id="UP000230390">
    <property type="component" value="Unassembled WGS sequence"/>
</dbReference>
<feature type="signal peptide" evidence="1">
    <location>
        <begin position="1"/>
        <end position="26"/>
    </location>
</feature>
<dbReference type="Gene3D" id="3.10.450.50">
    <property type="match status" value="1"/>
</dbReference>